<evidence type="ECO:0000313" key="3">
    <source>
        <dbReference type="Proteomes" id="UP001050808"/>
    </source>
</evidence>
<evidence type="ECO:0000256" key="1">
    <source>
        <dbReference type="SAM" id="MobiDB-lite"/>
    </source>
</evidence>
<evidence type="ECO:0000313" key="2">
    <source>
        <dbReference type="EMBL" id="GHI40661.1"/>
    </source>
</evidence>
<feature type="region of interest" description="Disordered" evidence="1">
    <location>
        <begin position="139"/>
        <end position="158"/>
    </location>
</feature>
<protein>
    <recommendedName>
        <fullName evidence="4">Transposase</fullName>
    </recommendedName>
</protein>
<sequence>MDWGGWPAALQRHSTGGRIQDRRRDPRPIGTVDLTKPNGEKSRPPTIGIVRDNFSPHPTTKKGTQVGDSAAASNVAFVLPPTNNSWLNRIEAQFTVRCYFALDGTDHASRKEQGSMIRCYIIRRNKCAADERLLKWSTGRTLPDAAPGVSDGSGSGSP</sequence>
<reference evidence="2" key="1">
    <citation type="submission" date="2024-05" db="EMBL/GenBank/DDBJ databases">
        <title>Whole genome shotgun sequence of Streptomyces violascens NBRC 12920.</title>
        <authorList>
            <person name="Komaki H."/>
            <person name="Tamura T."/>
        </authorList>
    </citation>
    <scope>NUCLEOTIDE SEQUENCE</scope>
    <source>
        <strain evidence="2">NBRC 12920</strain>
    </source>
</reference>
<dbReference type="EMBL" id="BNDY01000017">
    <property type="protein sequence ID" value="GHI40661.1"/>
    <property type="molecule type" value="Genomic_DNA"/>
</dbReference>
<gene>
    <name evidence="2" type="ORF">Sviol_50690</name>
</gene>
<dbReference type="Proteomes" id="UP001050808">
    <property type="component" value="Unassembled WGS sequence"/>
</dbReference>
<evidence type="ECO:0008006" key="4">
    <source>
        <dbReference type="Google" id="ProtNLM"/>
    </source>
</evidence>
<accession>A0ABQ3QTR2</accession>
<keyword evidence="3" id="KW-1185">Reference proteome</keyword>
<organism evidence="2 3">
    <name type="scientific">Streptomyces violascens</name>
    <dbReference type="NCBI Taxonomy" id="67381"/>
    <lineage>
        <taxon>Bacteria</taxon>
        <taxon>Bacillati</taxon>
        <taxon>Actinomycetota</taxon>
        <taxon>Actinomycetes</taxon>
        <taxon>Kitasatosporales</taxon>
        <taxon>Streptomycetaceae</taxon>
        <taxon>Streptomyces</taxon>
    </lineage>
</organism>
<name>A0ABQ3QTR2_9ACTN</name>
<proteinExistence type="predicted"/>
<feature type="region of interest" description="Disordered" evidence="1">
    <location>
        <begin position="1"/>
        <end position="46"/>
    </location>
</feature>
<comment type="caution">
    <text evidence="2">The sequence shown here is derived from an EMBL/GenBank/DDBJ whole genome shotgun (WGS) entry which is preliminary data.</text>
</comment>